<dbReference type="Pfam" id="PF04296">
    <property type="entry name" value="YlxR"/>
    <property type="match status" value="1"/>
</dbReference>
<dbReference type="InterPro" id="IPR035931">
    <property type="entry name" value="YlxR-like_sf"/>
</dbReference>
<dbReference type="Gene3D" id="3.30.1330.30">
    <property type="match status" value="1"/>
</dbReference>
<dbReference type="eggNOG" id="COG1358">
    <property type="taxonomic scope" value="Bacteria"/>
</dbReference>
<dbReference type="RefSeq" id="WP_013655019.1">
    <property type="nucleotide sequence ID" value="NC_015259.1"/>
</dbReference>
<evidence type="ECO:0000313" key="2">
    <source>
        <dbReference type="EMBL" id="ADZ72721.1"/>
    </source>
</evidence>
<reference evidence="2 3" key="1">
    <citation type="journal article" date="2011" name="J. Bacteriol.">
        <title>Complete genome sequence of Polymorphum gilvum SL003B-26A1T, a crude oil-degrading bacterium from oil-polluted saline soil.</title>
        <authorList>
            <person name="Li S.G."/>
            <person name="Tang Y.Q."/>
            <person name="Nie Y."/>
            <person name="Cai M."/>
            <person name="Wu X.L."/>
        </authorList>
    </citation>
    <scope>NUCLEOTIDE SEQUENCE [LARGE SCALE GENOMIC DNA]</scope>
    <source>
        <strain evidence="3">LMG 25793 / CGMCC 1.9160 / SL003B-26A1</strain>
    </source>
</reference>
<dbReference type="EMBL" id="CP002568">
    <property type="protein sequence ID" value="ADZ72721.1"/>
    <property type="molecule type" value="Genomic_DNA"/>
</dbReference>
<dbReference type="CDD" id="cd00279">
    <property type="entry name" value="YlxR"/>
    <property type="match status" value="1"/>
</dbReference>
<evidence type="ECO:0000313" key="3">
    <source>
        <dbReference type="Proteomes" id="UP000008130"/>
    </source>
</evidence>
<dbReference type="SUPFAM" id="SSF64376">
    <property type="entry name" value="YlxR-like"/>
    <property type="match status" value="1"/>
</dbReference>
<dbReference type="NCBIfam" id="NF006622">
    <property type="entry name" value="PRK09190.1"/>
    <property type="match status" value="1"/>
</dbReference>
<dbReference type="InterPro" id="IPR007393">
    <property type="entry name" value="YlxR_dom"/>
</dbReference>
<dbReference type="eggNOG" id="COG2740">
    <property type="taxonomic scope" value="Bacteria"/>
</dbReference>
<dbReference type="InterPro" id="IPR037465">
    <property type="entry name" value="YlxR"/>
</dbReference>
<keyword evidence="3" id="KW-1185">Reference proteome</keyword>
<dbReference type="KEGG" id="pgv:SL003B_4304"/>
<proteinExistence type="predicted"/>
<dbReference type="SUPFAM" id="SSF55315">
    <property type="entry name" value="L30e-like"/>
    <property type="match status" value="1"/>
</dbReference>
<dbReference type="OrthoDB" id="9799836at2"/>
<dbReference type="PANTHER" id="PTHR34215:SF1">
    <property type="entry name" value="YLXR DOMAIN-CONTAINING PROTEIN"/>
    <property type="match status" value="1"/>
</dbReference>
<dbReference type="Proteomes" id="UP000008130">
    <property type="component" value="Chromosome"/>
</dbReference>
<dbReference type="InterPro" id="IPR029064">
    <property type="entry name" value="Ribosomal_eL30-like_sf"/>
</dbReference>
<evidence type="ECO:0000259" key="1">
    <source>
        <dbReference type="Pfam" id="PF04296"/>
    </source>
</evidence>
<dbReference type="HOGENOM" id="CLU_091016_1_0_5"/>
<dbReference type="PATRIC" id="fig|991905.3.peg.4438"/>
<dbReference type="PANTHER" id="PTHR34215">
    <property type="entry name" value="BLL0784 PROTEIN"/>
    <property type="match status" value="1"/>
</dbReference>
<dbReference type="AlphaFoldDB" id="F2IVK3"/>
<organism evidence="2 3">
    <name type="scientific">Polymorphum gilvum (strain LMG 25793 / CGMCC 1.9160 / SL003B-26A1)</name>
    <dbReference type="NCBI Taxonomy" id="991905"/>
    <lineage>
        <taxon>Bacteria</taxon>
        <taxon>Pseudomonadati</taxon>
        <taxon>Pseudomonadota</taxon>
        <taxon>Alphaproteobacteria</taxon>
        <taxon>Rhodobacterales</taxon>
        <taxon>Paracoccaceae</taxon>
        <taxon>Polymorphum</taxon>
    </lineage>
</organism>
<name>F2IVK3_POLGS</name>
<dbReference type="Gene3D" id="3.30.1230.10">
    <property type="entry name" value="YlxR-like"/>
    <property type="match status" value="1"/>
</dbReference>
<feature type="domain" description="YlxR" evidence="1">
    <location>
        <begin position="10"/>
        <end position="85"/>
    </location>
</feature>
<gene>
    <name evidence="2" type="ordered locus">SL003B_4304</name>
</gene>
<protein>
    <recommendedName>
        <fullName evidence="1">YlxR domain-containing protein</fullName>
    </recommendedName>
</protein>
<accession>F2IVK3</accession>
<dbReference type="STRING" id="991905.SL003B_4304"/>
<sequence>MPRKNEPLERQCAVTRQVLPVSRLIRFVADPDGKIVPDLRRKLPGRGVWVSATRAAVDMAERKRVFGRALKCEVRVEPGLVDRVEALMTKAALSALSLARKAGEVVTGFAKVEAALRRDPVIALIHASDASEDGIRKLAAVAASRFGTTNGAPVVRLFDSTQLDLALGRTNVIHAALLAGRASEGFLARVRELEAFRAESAAKDRGGADGAAAQD</sequence>